<evidence type="ECO:0000313" key="1">
    <source>
        <dbReference type="EMBL" id="JAP47384.1"/>
    </source>
</evidence>
<dbReference type="EMBL" id="GEEE01015841">
    <property type="protein sequence ID" value="JAP47384.1"/>
    <property type="molecule type" value="Transcribed_RNA"/>
</dbReference>
<name>A0A0X3P5Y0_SCHSO</name>
<protein>
    <submittedName>
        <fullName evidence="1">Uncharacterized protein</fullName>
    </submittedName>
</protein>
<accession>A0A0X3P5Y0</accession>
<sequence length="129" mass="14901">TRKSPSLHHLVWSIRWTSSKSTVELPCYYFNVISKAFGFLKVEAITEHCQQIPWDNFLANMSRLCVPRIFNLRFGEFPGNFCFDDLHKYIQAAVGHKNKLGEMSSDFLFSELPPIKSTTVISRCCVENH</sequence>
<proteinExistence type="predicted"/>
<gene>
    <name evidence="1" type="ORF">TR128150</name>
</gene>
<dbReference type="AlphaFoldDB" id="A0A0X3P5Y0"/>
<feature type="non-terminal residue" evidence="1">
    <location>
        <position position="1"/>
    </location>
</feature>
<reference evidence="1" key="1">
    <citation type="submission" date="2016-01" db="EMBL/GenBank/DDBJ databases">
        <title>Reference transcriptome for the parasite Schistocephalus solidus: insights into the molecular evolution of parasitism.</title>
        <authorList>
            <person name="Hebert F.O."/>
            <person name="Grambauer S."/>
            <person name="Barber I."/>
            <person name="Landry C.R."/>
            <person name="Aubin-Horth N."/>
        </authorList>
    </citation>
    <scope>NUCLEOTIDE SEQUENCE</scope>
</reference>
<organism evidence="1">
    <name type="scientific">Schistocephalus solidus</name>
    <name type="common">Tapeworm</name>
    <dbReference type="NCBI Taxonomy" id="70667"/>
    <lineage>
        <taxon>Eukaryota</taxon>
        <taxon>Metazoa</taxon>
        <taxon>Spiralia</taxon>
        <taxon>Lophotrochozoa</taxon>
        <taxon>Platyhelminthes</taxon>
        <taxon>Cestoda</taxon>
        <taxon>Eucestoda</taxon>
        <taxon>Diphyllobothriidea</taxon>
        <taxon>Diphyllobothriidae</taxon>
        <taxon>Schistocephalus</taxon>
    </lineage>
</organism>